<dbReference type="RefSeq" id="WP_064040833.1">
    <property type="nucleotide sequence ID" value="NZ_AP019777.1"/>
</dbReference>
<dbReference type="OrthoDB" id="7028389at2"/>
<gene>
    <name evidence="3" type="ORF">A1507_14220</name>
</gene>
<dbReference type="AlphaFoldDB" id="A0A177NCJ8"/>
<dbReference type="InterPro" id="IPR006860">
    <property type="entry name" value="FecR"/>
</dbReference>
<accession>A0A177NCJ8</accession>
<evidence type="ECO:0000256" key="1">
    <source>
        <dbReference type="SAM" id="SignalP"/>
    </source>
</evidence>
<feature type="chain" id="PRO_5008069009" description="FecR protein domain-containing protein" evidence="1">
    <location>
        <begin position="23"/>
        <end position="148"/>
    </location>
</feature>
<dbReference type="EMBL" id="LUUJ01000082">
    <property type="protein sequence ID" value="OAI15354.1"/>
    <property type="molecule type" value="Genomic_DNA"/>
</dbReference>
<comment type="caution">
    <text evidence="3">The sequence shown here is derived from an EMBL/GenBank/DDBJ whole genome shotgun (WGS) entry which is preliminary data.</text>
</comment>
<evidence type="ECO:0000313" key="4">
    <source>
        <dbReference type="Proteomes" id="UP000077857"/>
    </source>
</evidence>
<dbReference type="Gene3D" id="2.60.120.1440">
    <property type="match status" value="1"/>
</dbReference>
<sequence>MKRLLLPLCVGFGLTLSTAPFADDSVIGYIKTSTDETAIIEAGNKSKAGLGSAVHVGDIIKTDANGSAGLTLKDNTVLSIGPNTELKIEAYQFLPEQDRLELNASLLSGTLHYISGVIAKLKPEAVRLNTPTGVIAVRGTRFLVKIAE</sequence>
<feature type="signal peptide" evidence="1">
    <location>
        <begin position="1"/>
        <end position="22"/>
    </location>
</feature>
<protein>
    <recommendedName>
        <fullName evidence="2">FecR protein domain-containing protein</fullName>
    </recommendedName>
</protein>
<name>A0A177NCJ8_9GAMM</name>
<keyword evidence="1" id="KW-0732">Signal</keyword>
<dbReference type="Pfam" id="PF04773">
    <property type="entry name" value="FecR"/>
    <property type="match status" value="1"/>
</dbReference>
<evidence type="ECO:0000313" key="3">
    <source>
        <dbReference type="EMBL" id="OAI15354.1"/>
    </source>
</evidence>
<dbReference type="Proteomes" id="UP000077857">
    <property type="component" value="Unassembled WGS sequence"/>
</dbReference>
<organism evidence="3 4">
    <name type="scientific">Methylomonas koyamae</name>
    <dbReference type="NCBI Taxonomy" id="702114"/>
    <lineage>
        <taxon>Bacteria</taxon>
        <taxon>Pseudomonadati</taxon>
        <taxon>Pseudomonadota</taxon>
        <taxon>Gammaproteobacteria</taxon>
        <taxon>Methylococcales</taxon>
        <taxon>Methylococcaceae</taxon>
        <taxon>Methylomonas</taxon>
    </lineage>
</organism>
<proteinExistence type="predicted"/>
<evidence type="ECO:0000259" key="2">
    <source>
        <dbReference type="Pfam" id="PF04773"/>
    </source>
</evidence>
<dbReference type="PANTHER" id="PTHR38731">
    <property type="entry name" value="LIPL45-RELATED LIPOPROTEIN-RELATED"/>
    <property type="match status" value="1"/>
</dbReference>
<reference evidence="3 4" key="1">
    <citation type="submission" date="2016-03" db="EMBL/GenBank/DDBJ databases">
        <authorList>
            <person name="Ploux O."/>
        </authorList>
    </citation>
    <scope>NUCLEOTIDE SEQUENCE [LARGE SCALE GENOMIC DNA]</scope>
    <source>
        <strain evidence="3 4">R-45378</strain>
    </source>
</reference>
<feature type="domain" description="FecR protein" evidence="2">
    <location>
        <begin position="59"/>
        <end position="145"/>
    </location>
</feature>